<feature type="signal peptide" evidence="1">
    <location>
        <begin position="1"/>
        <end position="19"/>
    </location>
</feature>
<comment type="caution">
    <text evidence="2">The sequence shown here is derived from an EMBL/GenBank/DDBJ whole genome shotgun (WGS) entry which is preliminary data.</text>
</comment>
<evidence type="ECO:0000313" key="2">
    <source>
        <dbReference type="EMBL" id="KAG5482269.1"/>
    </source>
</evidence>
<gene>
    <name evidence="2" type="ORF">CUR178_06129</name>
</gene>
<dbReference type="GeneID" id="94173313"/>
<dbReference type="EMBL" id="JAFHKP010000017">
    <property type="protein sequence ID" value="KAG5482269.1"/>
    <property type="molecule type" value="Genomic_DNA"/>
</dbReference>
<feature type="chain" id="PRO_5032595814" evidence="1">
    <location>
        <begin position="20"/>
        <end position="179"/>
    </location>
</feature>
<reference evidence="2 3" key="1">
    <citation type="submission" date="2021-02" db="EMBL/GenBank/DDBJ databases">
        <title>Leishmania (Mundinia) enrietti genome sequencing and assembly.</title>
        <authorList>
            <person name="Almutairi H."/>
            <person name="Gatherer D."/>
        </authorList>
    </citation>
    <scope>NUCLEOTIDE SEQUENCE [LARGE SCALE GENOMIC DNA]</scope>
    <source>
        <strain evidence="2">CUR178</strain>
    </source>
</reference>
<keyword evidence="1" id="KW-0732">Signal</keyword>
<dbReference type="RefSeq" id="XP_067694131.1">
    <property type="nucleotide sequence ID" value="XM_067837803.1"/>
</dbReference>
<dbReference type="AlphaFoldDB" id="A0A836KNW2"/>
<evidence type="ECO:0000313" key="3">
    <source>
        <dbReference type="Proteomes" id="UP000674179"/>
    </source>
</evidence>
<proteinExistence type="predicted"/>
<name>A0A836KNW2_LEIEN</name>
<keyword evidence="3" id="KW-1185">Reference proteome</keyword>
<evidence type="ECO:0000256" key="1">
    <source>
        <dbReference type="SAM" id="SignalP"/>
    </source>
</evidence>
<accession>A0A836KNW2</accession>
<dbReference type="Proteomes" id="UP000674179">
    <property type="component" value="Chromosome 17"/>
</dbReference>
<sequence>MVTLGLCLLALALIGVMEVREELEQRCCITNATASSPHANLTLSFLLRNVSVACGVGFSCPAVSADVMVQCLAIPNGLDNRFFAYGNVGGALLLRFKVASMNMWFEDLEAIVNAKGAGAALDRVTVALVALFFVTLVTNITHSAYANLNTSCAPSSSEKAAPQCGGGGTPAYRPHLRVR</sequence>
<organism evidence="2 3">
    <name type="scientific">Leishmania enriettii</name>
    <dbReference type="NCBI Taxonomy" id="5663"/>
    <lineage>
        <taxon>Eukaryota</taxon>
        <taxon>Discoba</taxon>
        <taxon>Euglenozoa</taxon>
        <taxon>Kinetoplastea</taxon>
        <taxon>Metakinetoplastina</taxon>
        <taxon>Trypanosomatida</taxon>
        <taxon>Trypanosomatidae</taxon>
        <taxon>Leishmaniinae</taxon>
        <taxon>Leishmania</taxon>
    </lineage>
</organism>
<dbReference type="KEGG" id="lenr:94173313"/>
<protein>
    <submittedName>
        <fullName evidence="2">Uncharacterized protein</fullName>
    </submittedName>
</protein>